<accession>A0A8H7BX85</accession>
<comment type="caution">
    <text evidence="3">The sequence shown here is derived from an EMBL/GenBank/DDBJ whole genome shotgun (WGS) entry which is preliminary data.</text>
</comment>
<dbReference type="Proteomes" id="UP000605846">
    <property type="component" value="Unassembled WGS sequence"/>
</dbReference>
<feature type="compositionally biased region" description="Polar residues" evidence="2">
    <location>
        <begin position="83"/>
        <end position="102"/>
    </location>
</feature>
<feature type="region of interest" description="Disordered" evidence="2">
    <location>
        <begin position="409"/>
        <end position="474"/>
    </location>
</feature>
<name>A0A8H7BX85_9FUNG</name>
<dbReference type="AlphaFoldDB" id="A0A8H7BX85"/>
<organism evidence="3 4">
    <name type="scientific">Apophysomyces ossiformis</name>
    <dbReference type="NCBI Taxonomy" id="679940"/>
    <lineage>
        <taxon>Eukaryota</taxon>
        <taxon>Fungi</taxon>
        <taxon>Fungi incertae sedis</taxon>
        <taxon>Mucoromycota</taxon>
        <taxon>Mucoromycotina</taxon>
        <taxon>Mucoromycetes</taxon>
        <taxon>Mucorales</taxon>
        <taxon>Mucorineae</taxon>
        <taxon>Mucoraceae</taxon>
        <taxon>Apophysomyces</taxon>
    </lineage>
</organism>
<evidence type="ECO:0000313" key="3">
    <source>
        <dbReference type="EMBL" id="KAF7729241.1"/>
    </source>
</evidence>
<keyword evidence="4" id="KW-1185">Reference proteome</keyword>
<feature type="region of interest" description="Disordered" evidence="2">
    <location>
        <begin position="189"/>
        <end position="352"/>
    </location>
</feature>
<feature type="compositionally biased region" description="Low complexity" evidence="2">
    <location>
        <begin position="260"/>
        <end position="269"/>
    </location>
</feature>
<evidence type="ECO:0000256" key="1">
    <source>
        <dbReference type="SAM" id="Coils"/>
    </source>
</evidence>
<keyword evidence="1" id="KW-0175">Coiled coil</keyword>
<gene>
    <name evidence="3" type="ORF">EC973_004771</name>
</gene>
<dbReference type="OrthoDB" id="10561708at2759"/>
<feature type="compositionally biased region" description="Polar residues" evidence="2">
    <location>
        <begin position="32"/>
        <end position="43"/>
    </location>
</feature>
<feature type="compositionally biased region" description="Low complexity" evidence="2">
    <location>
        <begin position="308"/>
        <end position="317"/>
    </location>
</feature>
<feature type="compositionally biased region" description="Polar residues" evidence="2">
    <location>
        <begin position="247"/>
        <end position="259"/>
    </location>
</feature>
<proteinExistence type="predicted"/>
<evidence type="ECO:0000313" key="4">
    <source>
        <dbReference type="Proteomes" id="UP000605846"/>
    </source>
</evidence>
<protein>
    <submittedName>
        <fullName evidence="3">Uncharacterized protein</fullName>
    </submittedName>
</protein>
<reference evidence="3" key="1">
    <citation type="submission" date="2020-01" db="EMBL/GenBank/DDBJ databases">
        <title>Genome Sequencing of Three Apophysomyces-Like Fungal Strains Confirms a Novel Fungal Genus in the Mucoromycota with divergent Burkholderia-like Endosymbiotic Bacteria.</title>
        <authorList>
            <person name="Stajich J.E."/>
            <person name="Macias A.M."/>
            <person name="Carter-House D."/>
            <person name="Lovett B."/>
            <person name="Kasson L.R."/>
            <person name="Berry K."/>
            <person name="Grigoriev I."/>
            <person name="Chang Y."/>
            <person name="Spatafora J."/>
            <person name="Kasson M.T."/>
        </authorList>
    </citation>
    <scope>NUCLEOTIDE SEQUENCE</scope>
    <source>
        <strain evidence="3">NRRL A-21654</strain>
    </source>
</reference>
<evidence type="ECO:0000256" key="2">
    <source>
        <dbReference type="SAM" id="MobiDB-lite"/>
    </source>
</evidence>
<feature type="coiled-coil region" evidence="1">
    <location>
        <begin position="129"/>
        <end position="177"/>
    </location>
</feature>
<sequence>MPALAMPKPRYALRAAVLRRRPEKTLVDDESTVSNSSAANQCISDRITGSEDSNRQYESAPQSPLLPVQAMIPDVSNHPPPESQTDSKTPSSCRPTQLTTSPLELLAEGPSSAYQRQDYVTRPPSQPRANNLDMDLEALKQQIKVIQQQQQEDRLERQRMEQERRSYEKTIMDQIQRMEKVLQASHLLATPYPDGRQKQPRRQRSYPRRPPRTADEDTESLLQPHTNVSRRSSQSSRYHPSDDDTDGTNSDVSPQLSRNSSTGSRPGSVRTRRRSRSIESHTTWPPPPTGLGEVKPSQTRSLGRHPRSLSLPRSPQPEYHSAVEDEDTQESPRRRRLPTRRPAPQTSMPGFLYGYQLLGGDPYFSHGPHPLSYTDEGQPWAGPPLAAMAAATLGWPPPPNHHAVYTIPPPFPHPFASRENNSKEQGNGNQDGKGPYRRSRPARHTQQQQHAPAPPGAQPYHPVYATDGPPINFM</sequence>
<dbReference type="EMBL" id="JABAYA010000027">
    <property type="protein sequence ID" value="KAF7729241.1"/>
    <property type="molecule type" value="Genomic_DNA"/>
</dbReference>
<feature type="compositionally biased region" description="Polar residues" evidence="2">
    <location>
        <begin position="220"/>
        <end position="238"/>
    </location>
</feature>
<feature type="region of interest" description="Disordered" evidence="2">
    <location>
        <begin position="20"/>
        <end position="128"/>
    </location>
</feature>
<feature type="compositionally biased region" description="Basic residues" evidence="2">
    <location>
        <begin position="198"/>
        <end position="211"/>
    </location>
</feature>